<accession>A0A0C9T4W1</accession>
<evidence type="ECO:0000313" key="1">
    <source>
        <dbReference type="EMBL" id="KIJ23893.1"/>
    </source>
</evidence>
<name>A0A0C9T4W1_SPHS4</name>
<dbReference type="AlphaFoldDB" id="A0A0C9T4W1"/>
<dbReference type="HOGENOM" id="CLU_1511547_0_0_1"/>
<organism evidence="1 2">
    <name type="scientific">Sphaerobolus stellatus (strain SS14)</name>
    <dbReference type="NCBI Taxonomy" id="990650"/>
    <lineage>
        <taxon>Eukaryota</taxon>
        <taxon>Fungi</taxon>
        <taxon>Dikarya</taxon>
        <taxon>Basidiomycota</taxon>
        <taxon>Agaricomycotina</taxon>
        <taxon>Agaricomycetes</taxon>
        <taxon>Phallomycetidae</taxon>
        <taxon>Geastrales</taxon>
        <taxon>Sphaerobolaceae</taxon>
        <taxon>Sphaerobolus</taxon>
    </lineage>
</organism>
<sequence>MNMMDNMNNMDNTKTDAMNNMDAMKMDNMEKKEKMDSMNMTDNMKTDTMHNMDAMKTDTMNNMDTMNKMDTMDTMMMEPSLPSVPFIVFLTPSSPIANVGGLVPSAIPAPQTLFSISRAAVQIAVAKYAAGLAARGVGVVGLEDAVGPFEDNVDAAVKSILKVLPGLTIKDNGKLVKA</sequence>
<dbReference type="EMBL" id="KN837568">
    <property type="protein sequence ID" value="KIJ23893.1"/>
    <property type="molecule type" value="Genomic_DNA"/>
</dbReference>
<dbReference type="Proteomes" id="UP000054279">
    <property type="component" value="Unassembled WGS sequence"/>
</dbReference>
<proteinExistence type="predicted"/>
<evidence type="ECO:0000313" key="2">
    <source>
        <dbReference type="Proteomes" id="UP000054279"/>
    </source>
</evidence>
<reference evidence="1 2" key="1">
    <citation type="submission" date="2014-06" db="EMBL/GenBank/DDBJ databases">
        <title>Evolutionary Origins and Diversification of the Mycorrhizal Mutualists.</title>
        <authorList>
            <consortium name="DOE Joint Genome Institute"/>
            <consortium name="Mycorrhizal Genomics Consortium"/>
            <person name="Kohler A."/>
            <person name="Kuo A."/>
            <person name="Nagy L.G."/>
            <person name="Floudas D."/>
            <person name="Copeland A."/>
            <person name="Barry K.W."/>
            <person name="Cichocki N."/>
            <person name="Veneault-Fourrey C."/>
            <person name="LaButti K."/>
            <person name="Lindquist E.A."/>
            <person name="Lipzen A."/>
            <person name="Lundell T."/>
            <person name="Morin E."/>
            <person name="Murat C."/>
            <person name="Riley R."/>
            <person name="Ohm R."/>
            <person name="Sun H."/>
            <person name="Tunlid A."/>
            <person name="Henrissat B."/>
            <person name="Grigoriev I.V."/>
            <person name="Hibbett D.S."/>
            <person name="Martin F."/>
        </authorList>
    </citation>
    <scope>NUCLEOTIDE SEQUENCE [LARGE SCALE GENOMIC DNA]</scope>
    <source>
        <strain evidence="1 2">SS14</strain>
    </source>
</reference>
<protein>
    <submittedName>
        <fullName evidence="1">Uncharacterized protein</fullName>
    </submittedName>
</protein>
<keyword evidence="2" id="KW-1185">Reference proteome</keyword>
<gene>
    <name evidence="1" type="ORF">M422DRAFT_56654</name>
</gene>